<evidence type="ECO:0000313" key="4">
    <source>
        <dbReference type="EMBL" id="MEJ2859917.1"/>
    </source>
</evidence>
<name>A0ABU8LYU6_9PSEU</name>
<dbReference type="EMBL" id="JBBEGM010000001">
    <property type="protein sequence ID" value="MEJ2859917.1"/>
    <property type="molecule type" value="Genomic_DNA"/>
</dbReference>
<dbReference type="PANTHER" id="PTHR35530">
    <property type="entry name" value="TAUTOMERASE-RELATED"/>
    <property type="match status" value="1"/>
</dbReference>
<dbReference type="InterPro" id="IPR014347">
    <property type="entry name" value="Tautomerase/MIF_sf"/>
</dbReference>
<dbReference type="SUPFAM" id="SSF55331">
    <property type="entry name" value="Tautomerase/MIF"/>
    <property type="match status" value="1"/>
</dbReference>
<evidence type="ECO:0000256" key="2">
    <source>
        <dbReference type="ARBA" id="ARBA00023235"/>
    </source>
</evidence>
<dbReference type="Gene3D" id="3.30.429.10">
    <property type="entry name" value="Macrophage Migration Inhibitory Factor"/>
    <property type="match status" value="2"/>
</dbReference>
<evidence type="ECO:0000256" key="1">
    <source>
        <dbReference type="ARBA" id="ARBA00006723"/>
    </source>
</evidence>
<dbReference type="Proteomes" id="UP001369736">
    <property type="component" value="Unassembled WGS sequence"/>
</dbReference>
<protein>
    <submittedName>
        <fullName evidence="4">Tautomerase family protein</fullName>
    </submittedName>
</protein>
<dbReference type="Pfam" id="PF01361">
    <property type="entry name" value="Tautomerase"/>
    <property type="match status" value="1"/>
</dbReference>
<accession>A0ABU8LYU6</accession>
<reference evidence="4 5" key="1">
    <citation type="submission" date="2024-03" db="EMBL/GenBank/DDBJ databases">
        <title>Actinomycetospora sp. OC33-EN07, a novel actinomycete isolated from wild orchid (Aerides multiflora).</title>
        <authorList>
            <person name="Suriyachadkun C."/>
        </authorList>
    </citation>
    <scope>NUCLEOTIDE SEQUENCE [LARGE SCALE GENOMIC DNA]</scope>
    <source>
        <strain evidence="4 5">OC33-EN07</strain>
    </source>
</reference>
<feature type="domain" description="4-oxalocrotonate tautomerase-like" evidence="3">
    <location>
        <begin position="70"/>
        <end position="119"/>
    </location>
</feature>
<evidence type="ECO:0000313" key="5">
    <source>
        <dbReference type="Proteomes" id="UP001369736"/>
    </source>
</evidence>
<dbReference type="RefSeq" id="WP_337698961.1">
    <property type="nucleotide sequence ID" value="NZ_JBBEGM010000001.1"/>
</dbReference>
<sequence>MPVLELHLVEGDHSPAEHARLLDRLSVRYAEVLESPIERVRAYLTLHAPEHWAVGGSTRVEPAPYFTAIVLEGRPVEQRHRLLAEFTDLVVELLGVERSRVRGRIIQVPPDDWAIGGVPASGARRAEIAARAAATRSPAG</sequence>
<comment type="similarity">
    <text evidence="1">Belongs to the 4-oxalocrotonate tautomerase family.</text>
</comment>
<organism evidence="4 5">
    <name type="scientific">Actinomycetospora flava</name>
    <dbReference type="NCBI Taxonomy" id="3129232"/>
    <lineage>
        <taxon>Bacteria</taxon>
        <taxon>Bacillati</taxon>
        <taxon>Actinomycetota</taxon>
        <taxon>Actinomycetes</taxon>
        <taxon>Pseudonocardiales</taxon>
        <taxon>Pseudonocardiaceae</taxon>
        <taxon>Actinomycetospora</taxon>
    </lineage>
</organism>
<keyword evidence="2" id="KW-0413">Isomerase</keyword>
<gene>
    <name evidence="4" type="ORF">WCD58_02045</name>
</gene>
<dbReference type="InterPro" id="IPR004370">
    <property type="entry name" value="4-OT-like_dom"/>
</dbReference>
<proteinExistence type="inferred from homology"/>
<keyword evidence="5" id="KW-1185">Reference proteome</keyword>
<dbReference type="PANTHER" id="PTHR35530:SF1">
    <property type="entry name" value="2-HYDROXYMUCONATE TAUTOMERASE"/>
    <property type="match status" value="1"/>
</dbReference>
<evidence type="ECO:0000259" key="3">
    <source>
        <dbReference type="Pfam" id="PF01361"/>
    </source>
</evidence>
<comment type="caution">
    <text evidence="4">The sequence shown here is derived from an EMBL/GenBank/DDBJ whole genome shotgun (WGS) entry which is preliminary data.</text>
</comment>